<dbReference type="PANTHER" id="PTHR36985">
    <property type="entry name" value="TRANSLOCATION AND ASSEMBLY MODULE SUBUNIT TAMB"/>
    <property type="match status" value="1"/>
</dbReference>
<protein>
    <recommendedName>
        <fullName evidence="7">Translocation and assembly module TamB C-terminal domain-containing protein</fullName>
    </recommendedName>
</protein>
<organism evidence="8 9">
    <name type="scientific">Moraxella nonliquefaciens</name>
    <dbReference type="NCBI Taxonomy" id="478"/>
    <lineage>
        <taxon>Bacteria</taxon>
        <taxon>Pseudomonadati</taxon>
        <taxon>Pseudomonadota</taxon>
        <taxon>Gammaproteobacteria</taxon>
        <taxon>Moraxellales</taxon>
        <taxon>Moraxellaceae</taxon>
        <taxon>Moraxella</taxon>
    </lineage>
</organism>
<keyword evidence="2 6" id="KW-0812">Transmembrane</keyword>
<dbReference type="GO" id="GO:0005886">
    <property type="term" value="C:plasma membrane"/>
    <property type="evidence" value="ECO:0007669"/>
    <property type="project" value="InterPro"/>
</dbReference>
<evidence type="ECO:0000259" key="7">
    <source>
        <dbReference type="Pfam" id="PF04357"/>
    </source>
</evidence>
<feature type="compositionally biased region" description="Basic and acidic residues" evidence="5">
    <location>
        <begin position="1"/>
        <end position="21"/>
    </location>
</feature>
<evidence type="ECO:0000256" key="2">
    <source>
        <dbReference type="ARBA" id="ARBA00022692"/>
    </source>
</evidence>
<keyword evidence="4 6" id="KW-0472">Membrane</keyword>
<evidence type="ECO:0000256" key="3">
    <source>
        <dbReference type="ARBA" id="ARBA00022989"/>
    </source>
</evidence>
<dbReference type="InterPro" id="IPR007452">
    <property type="entry name" value="TamB_C"/>
</dbReference>
<dbReference type="OrthoDB" id="5555605at2"/>
<evidence type="ECO:0000256" key="1">
    <source>
        <dbReference type="ARBA" id="ARBA00004167"/>
    </source>
</evidence>
<dbReference type="GO" id="GO:0097347">
    <property type="term" value="C:TAM protein secretion complex"/>
    <property type="evidence" value="ECO:0007669"/>
    <property type="project" value="TreeGrafter"/>
</dbReference>
<comment type="subcellular location">
    <subcellularLocation>
        <location evidence="1">Membrane</location>
        <topology evidence="1">Single-pass membrane protein</topology>
    </subcellularLocation>
</comment>
<evidence type="ECO:0000313" key="9">
    <source>
        <dbReference type="Proteomes" id="UP000092671"/>
    </source>
</evidence>
<comment type="caution">
    <text evidence="8">The sequence shown here is derived from an EMBL/GenBank/DDBJ whole genome shotgun (WGS) entry which is preliminary data.</text>
</comment>
<dbReference type="GO" id="GO:0009306">
    <property type="term" value="P:protein secretion"/>
    <property type="evidence" value="ECO:0007669"/>
    <property type="project" value="InterPro"/>
</dbReference>
<evidence type="ECO:0000256" key="4">
    <source>
        <dbReference type="ARBA" id="ARBA00023136"/>
    </source>
</evidence>
<evidence type="ECO:0000256" key="5">
    <source>
        <dbReference type="SAM" id="MobiDB-lite"/>
    </source>
</evidence>
<accession>A0A1B8PMF2</accession>
<dbReference type="Pfam" id="PF04357">
    <property type="entry name" value="TamB"/>
    <property type="match status" value="1"/>
</dbReference>
<evidence type="ECO:0000256" key="6">
    <source>
        <dbReference type="SAM" id="Phobius"/>
    </source>
</evidence>
<dbReference type="PANTHER" id="PTHR36985:SF1">
    <property type="entry name" value="TRANSLOCATION AND ASSEMBLY MODULE SUBUNIT TAMB"/>
    <property type="match status" value="1"/>
</dbReference>
<evidence type="ECO:0000313" key="8">
    <source>
        <dbReference type="EMBL" id="OBX52255.1"/>
    </source>
</evidence>
<proteinExistence type="predicted"/>
<dbReference type="EMBL" id="LZDN01000001">
    <property type="protein sequence ID" value="OBX52255.1"/>
    <property type="molecule type" value="Genomic_DNA"/>
</dbReference>
<feature type="compositionally biased region" description="Polar residues" evidence="5">
    <location>
        <begin position="605"/>
        <end position="615"/>
    </location>
</feature>
<reference evidence="8 9" key="1">
    <citation type="submission" date="2016-06" db="EMBL/GenBank/DDBJ databases">
        <title>Draft genome of Moraxella nonliquefaciens CCUG 60284.</title>
        <authorList>
            <person name="Salva-Serra F."/>
            <person name="Engstrom-Jakobsson H."/>
            <person name="Thorell K."/>
            <person name="Gonzales-Siles L."/>
            <person name="Karlsson R."/>
            <person name="Boulund F."/>
            <person name="Engstrand L."/>
            <person name="Kristiansson E."/>
            <person name="Moore E."/>
        </authorList>
    </citation>
    <scope>NUCLEOTIDE SEQUENCE [LARGE SCALE GENOMIC DNA]</scope>
    <source>
        <strain evidence="8 9">CCUG 60284</strain>
    </source>
</reference>
<dbReference type="RefSeq" id="WP_066890783.1">
    <property type="nucleotide sequence ID" value="NZ_LZDN01000001.1"/>
</dbReference>
<feature type="region of interest" description="Disordered" evidence="5">
    <location>
        <begin position="1"/>
        <end position="30"/>
    </location>
</feature>
<feature type="domain" description="Translocation and assembly module TamB C-terminal" evidence="7">
    <location>
        <begin position="1345"/>
        <end position="1694"/>
    </location>
</feature>
<dbReference type="Proteomes" id="UP000092671">
    <property type="component" value="Unassembled WGS sequence"/>
</dbReference>
<feature type="transmembrane region" description="Helical" evidence="6">
    <location>
        <begin position="41"/>
        <end position="64"/>
    </location>
</feature>
<sequence length="1694" mass="183781">MTDHKPTNQQPKPDDKADMDSRQSNTPILPNTPPTSKWRIYLIRLFIAIIVVLMLIFALLFYAISTETGTKFVLEKIAAETGTKLSYGKGSLHGGVWVSDIVIAQGEEVQIKVNQAYVKLGWRAVFARQVHLAQASIDRLDIINHKPSTDEPFDYPTIDLPVSLRLQNTTANTVSYTQADDKGGYKEPVYLYDIALVDGKWAGSQVQVEGAKININHDVNVSDVNAKIDLTGDYPLSATAKVNVSALDKAHFDTLHLRAEGTLKRTHGKVISKYNKHDIHGEFIAQGLDDGSPFSAKLYIDHAVLPYADEQNITIKDGIITADGVVERIEIRMNANLSGQDMPNGHYYGRGVVRDGGMDIEMLTADTPSGQLTADGKMEWSDEFMMDVAVHGQGVQVREFMPVEYADYQAYLPRVLDGTLGFQYSSLDKTTNETRLEFNLTQKDGESVQASLVQSQDSPNAPWHIHADWQNVVRTGVPNIDNINSPYGSASIRLEEGKTYIEGKANIKRLSVAPAGDYDIRAKIEQGERIDLTDFHYQGDVGHLTGTGRIDLATTNTPLSWQFDLATDGFMPNAYFDAPDKTPFSMIKGTILATGRMREDKKNTKTGSAPTTTPQKEPHATTKQTHEINIVRSDLTATLTDGNTVNVSGEGGASVQMVNAEIEHFTADFKGKFAQSFLPKIGAGDVLLDVHGDLNKININTLDYHTPKGKLSALGILTLSEGIGWEVSARLDEIDTSAVVDNTSLLAVITGDMSSTGSYQDGSLDNLTAKFTGQLIHDDIPNGQLVVDISGANDNFVVHRLEHTGEAGELSASGVIDIGQMAWDLTAKMNAFNIGYFVQGMDSALTGGFSTTGRWAKDIQSVAINDLSLTGTMQGNNVVATGSLFGEFDLPEDLSGYISSLKTNSDSFDLQNITDFQRQLEQSTKQTRQIIHKLDANKVQLRMGDNVASMHGNEKNLTMALNLTNLSQLMPDARGAIKGGLILVDDRTELPTIYVDLNANDVRTADIIIQKANVVGKIVNLGNAPSHLFAEVSNVIAMGQMVSLARLNFKGTQHQHEMALTAKSDQVQTHAKVVGSFNSQTKTYEGVLSEGHMQTHFGLLSQRQPTEFKMGPDKSLQIAPHCWQTSKTRAGGTGSLCLQDTLVYTPNEIKADVVIQDLDTSVFSPIMPSDIFWHAKLNGQAKISHKKGDINPQINALLYSDNGRVGLNSDDKGYVEMPYERISVIAQNTPTGLRLRTDVAGTIGEGHADVLMNPFVDDKPILGDVVIDNINLAVVRPFLPNLKALSGTATLQAKVNGTLTQPLFYGNAELMNGHLAVMDVPLDLVDVNLSAQIAGTQATLVGDFIGGQGQGVLTGQADWQQELQAKVNISANNLTISSPPMLVAQVSPDLEVMVKPLSRYVGIKGVVVIPSATIRPPEAQGNVVPQSPDVSVLDRRLSGNVEQILEVSAPWSINADIGLDLGDDVVFRGFGAKLPLAGALHLTQSGQGKTQARGVVQVSERTKIDGIGQNLELNYAQIRFNGDMLNPRLSIEAEKEVESQTVGVRIKGTANAPDISVFNNAGLSEQQAMNAIITGRLDSSADSQISEQGFRSQVTNNLAAAGLSLGLSGTRSLTNQIGSALGLESLTVDASGNSSDANVNVTGYITPDLYIRYGVGVFNAQTELSMRYQLTRRVYVQATSTTENMVDVIYRWKF</sequence>
<gene>
    <name evidence="8" type="ORF">A9Z60_00800</name>
</gene>
<keyword evidence="3 6" id="KW-1133">Transmembrane helix</keyword>
<name>A0A1B8PMF2_MORNO</name>
<feature type="region of interest" description="Disordered" evidence="5">
    <location>
        <begin position="596"/>
        <end position="623"/>
    </location>
</feature>